<name>A0A5C3Q6G8_9AGAR</name>
<proteinExistence type="predicted"/>
<dbReference type="AlphaFoldDB" id="A0A5C3Q6G8"/>
<reference evidence="2 3" key="1">
    <citation type="journal article" date="2019" name="Nat. Ecol. Evol.">
        <title>Megaphylogeny resolves global patterns of mushroom evolution.</title>
        <authorList>
            <person name="Varga T."/>
            <person name="Krizsan K."/>
            <person name="Foldi C."/>
            <person name="Dima B."/>
            <person name="Sanchez-Garcia M."/>
            <person name="Sanchez-Ramirez S."/>
            <person name="Szollosi G.J."/>
            <person name="Szarkandi J.G."/>
            <person name="Papp V."/>
            <person name="Albert L."/>
            <person name="Andreopoulos W."/>
            <person name="Angelini C."/>
            <person name="Antonin V."/>
            <person name="Barry K.W."/>
            <person name="Bougher N.L."/>
            <person name="Buchanan P."/>
            <person name="Buyck B."/>
            <person name="Bense V."/>
            <person name="Catcheside P."/>
            <person name="Chovatia M."/>
            <person name="Cooper J."/>
            <person name="Damon W."/>
            <person name="Desjardin D."/>
            <person name="Finy P."/>
            <person name="Geml J."/>
            <person name="Haridas S."/>
            <person name="Hughes K."/>
            <person name="Justo A."/>
            <person name="Karasinski D."/>
            <person name="Kautmanova I."/>
            <person name="Kiss B."/>
            <person name="Kocsube S."/>
            <person name="Kotiranta H."/>
            <person name="LaButti K.M."/>
            <person name="Lechner B.E."/>
            <person name="Liimatainen K."/>
            <person name="Lipzen A."/>
            <person name="Lukacs Z."/>
            <person name="Mihaltcheva S."/>
            <person name="Morgado L.N."/>
            <person name="Niskanen T."/>
            <person name="Noordeloos M.E."/>
            <person name="Ohm R.A."/>
            <person name="Ortiz-Santana B."/>
            <person name="Ovrebo C."/>
            <person name="Racz N."/>
            <person name="Riley R."/>
            <person name="Savchenko A."/>
            <person name="Shiryaev A."/>
            <person name="Soop K."/>
            <person name="Spirin V."/>
            <person name="Szebenyi C."/>
            <person name="Tomsovsky M."/>
            <person name="Tulloss R.E."/>
            <person name="Uehling J."/>
            <person name="Grigoriev I.V."/>
            <person name="Vagvolgyi C."/>
            <person name="Papp T."/>
            <person name="Martin F.M."/>
            <person name="Miettinen O."/>
            <person name="Hibbett D.S."/>
            <person name="Nagy L.G."/>
        </authorList>
    </citation>
    <scope>NUCLEOTIDE SEQUENCE [LARGE SCALE GENOMIC DNA]</scope>
    <source>
        <strain evidence="2 3">CBS 309.79</strain>
    </source>
</reference>
<gene>
    <name evidence="2" type="ORF">BDV98DRAFT_585576</name>
</gene>
<accession>A0A5C3Q6G8</accession>
<feature type="region of interest" description="Disordered" evidence="1">
    <location>
        <begin position="270"/>
        <end position="316"/>
    </location>
</feature>
<evidence type="ECO:0000256" key="1">
    <source>
        <dbReference type="SAM" id="MobiDB-lite"/>
    </source>
</evidence>
<evidence type="ECO:0000313" key="2">
    <source>
        <dbReference type="EMBL" id="TFK97411.1"/>
    </source>
</evidence>
<keyword evidence="3" id="KW-1185">Reference proteome</keyword>
<protein>
    <submittedName>
        <fullName evidence="2">Uncharacterized protein</fullName>
    </submittedName>
</protein>
<dbReference type="EMBL" id="ML178847">
    <property type="protein sequence ID" value="TFK97411.1"/>
    <property type="molecule type" value="Genomic_DNA"/>
</dbReference>
<evidence type="ECO:0000313" key="3">
    <source>
        <dbReference type="Proteomes" id="UP000305067"/>
    </source>
</evidence>
<dbReference type="OrthoDB" id="3016285at2759"/>
<organism evidence="2 3">
    <name type="scientific">Pterulicium gracile</name>
    <dbReference type="NCBI Taxonomy" id="1884261"/>
    <lineage>
        <taxon>Eukaryota</taxon>
        <taxon>Fungi</taxon>
        <taxon>Dikarya</taxon>
        <taxon>Basidiomycota</taxon>
        <taxon>Agaricomycotina</taxon>
        <taxon>Agaricomycetes</taxon>
        <taxon>Agaricomycetidae</taxon>
        <taxon>Agaricales</taxon>
        <taxon>Pleurotineae</taxon>
        <taxon>Pterulaceae</taxon>
        <taxon>Pterulicium</taxon>
    </lineage>
</organism>
<dbReference type="Proteomes" id="UP000305067">
    <property type="component" value="Unassembled WGS sequence"/>
</dbReference>
<sequence>MDPNSQGADDFTLMTPVSDLLLQIVGEALRFQLVIALADVFVYGNFVASMWPLAYDLHGAPPLICEISVHLKILEELLIKGVDSSLLHRMEVYNLWLSTNVLDTALVWLVRVGDSGLLMNLLVPDHRWFSCVESTGNLECSPLLVFKLQISASAASVTANILATGMIAYIWRVLLVLRYNSVHFIGHNIFSTTPPTLSLSSLIVANGSSMADVVTSSSGSRTQSNRARRDQTVSSIRFQDNVRKVGTTSDPLDQFATHSDYQGAIDASDEPLAGEREPSSSNSAEAVKAGANPGSGSFNQAERNGDPEKAIGNIAY</sequence>